<gene>
    <name evidence="1" type="ORF">SMRZ_LOCUS2959</name>
</gene>
<proteinExistence type="predicted"/>
<protein>
    <submittedName>
        <fullName evidence="1">Uncharacterized protein</fullName>
    </submittedName>
</protein>
<evidence type="ECO:0000313" key="1">
    <source>
        <dbReference type="EMBL" id="VDO56598.1"/>
    </source>
</evidence>
<dbReference type="EMBL" id="UZAI01000804">
    <property type="protein sequence ID" value="VDO56598.1"/>
    <property type="molecule type" value="Genomic_DNA"/>
</dbReference>
<dbReference type="Proteomes" id="UP000277204">
    <property type="component" value="Unassembled WGS sequence"/>
</dbReference>
<name>A0A183LGN4_9TREM</name>
<evidence type="ECO:0000313" key="2">
    <source>
        <dbReference type="Proteomes" id="UP000277204"/>
    </source>
</evidence>
<organism evidence="1 2">
    <name type="scientific">Schistosoma margrebowiei</name>
    <dbReference type="NCBI Taxonomy" id="48269"/>
    <lineage>
        <taxon>Eukaryota</taxon>
        <taxon>Metazoa</taxon>
        <taxon>Spiralia</taxon>
        <taxon>Lophotrochozoa</taxon>
        <taxon>Platyhelminthes</taxon>
        <taxon>Trematoda</taxon>
        <taxon>Digenea</taxon>
        <taxon>Strigeidida</taxon>
        <taxon>Schistosomatoidea</taxon>
        <taxon>Schistosomatidae</taxon>
        <taxon>Schistosoma</taxon>
    </lineage>
</organism>
<accession>A0A183LGN4</accession>
<sequence length="66" mass="7712">MPLLTTRSTIDIGTWNVLTIWETERINQISHLKYSRSIVIIKCIEGGFYDELKMNCKDQTHGSIWL</sequence>
<reference evidence="1 2" key="1">
    <citation type="submission" date="2018-11" db="EMBL/GenBank/DDBJ databases">
        <authorList>
            <consortium name="Pathogen Informatics"/>
        </authorList>
    </citation>
    <scope>NUCLEOTIDE SEQUENCE [LARGE SCALE GENOMIC DNA]</scope>
    <source>
        <strain evidence="1 2">Zambia</strain>
    </source>
</reference>
<keyword evidence="2" id="KW-1185">Reference proteome</keyword>
<dbReference type="AlphaFoldDB" id="A0A183LGN4"/>